<feature type="domain" description="Enoyl-CoA hydratase/isomerase" evidence="12">
    <location>
        <begin position="684"/>
        <end position="1013"/>
    </location>
</feature>
<dbReference type="SUPFAM" id="SSF52096">
    <property type="entry name" value="ClpP/crotonase"/>
    <property type="match status" value="1"/>
</dbReference>
<dbReference type="Gene3D" id="1.50.10.20">
    <property type="match status" value="1"/>
</dbReference>
<evidence type="ECO:0000256" key="10">
    <source>
        <dbReference type="SAM" id="MobiDB-lite"/>
    </source>
</evidence>
<dbReference type="Pfam" id="PF13243">
    <property type="entry name" value="SQHop_cyclase_C"/>
    <property type="match status" value="1"/>
</dbReference>
<dbReference type="InterPro" id="IPR045004">
    <property type="entry name" value="ECH_dom"/>
</dbReference>
<dbReference type="Pfam" id="PF16113">
    <property type="entry name" value="ECH_2"/>
    <property type="match status" value="1"/>
</dbReference>
<protein>
    <recommendedName>
        <fullName evidence="9">3-hydroxyisobutyryl-CoA hydrolase</fullName>
        <shortName evidence="9">HIB-CoA hydrolase</shortName>
        <shortName evidence="9">HIBYL-CoA-H</shortName>
        <ecNumber evidence="9">3.1.2.4</ecNumber>
    </recommendedName>
    <alternativeName>
        <fullName evidence="9">3-hydroxyisobutyryl-coenzyme A hydrolase</fullName>
    </alternativeName>
</protein>
<dbReference type="InterPro" id="IPR029045">
    <property type="entry name" value="ClpP/crotonase-like_dom_sf"/>
</dbReference>
<dbReference type="UniPathway" id="UPA00362"/>
<dbReference type="InterPro" id="IPR008930">
    <property type="entry name" value="Terpenoid_cyclase/PrenylTrfase"/>
</dbReference>
<evidence type="ECO:0000256" key="9">
    <source>
        <dbReference type="RuleBase" id="RU369070"/>
    </source>
</evidence>
<feature type="compositionally biased region" description="Basic and acidic residues" evidence="10">
    <location>
        <begin position="556"/>
        <end position="573"/>
    </location>
</feature>
<evidence type="ECO:0000256" key="2">
    <source>
        <dbReference type="ARBA" id="ARBA00004173"/>
    </source>
</evidence>
<dbReference type="CDD" id="cd06558">
    <property type="entry name" value="crotonase-like"/>
    <property type="match status" value="1"/>
</dbReference>
<feature type="region of interest" description="Disordered" evidence="10">
    <location>
        <begin position="535"/>
        <end position="573"/>
    </location>
</feature>
<dbReference type="FunFam" id="3.90.226.10:FF:000026">
    <property type="entry name" value="3-hydroxyisobutyryl-CoA hydrolase, mitochondrial"/>
    <property type="match status" value="1"/>
</dbReference>
<evidence type="ECO:0000313" key="13">
    <source>
        <dbReference type="EMBL" id="AWP12624.1"/>
    </source>
</evidence>
<keyword evidence="7 9" id="KW-0496">Mitochondrion</keyword>
<accession>A0A2U9C7Q6</accession>
<sequence>FRSYNRKSNESERRKQPARLFFAADSRGETRKTEKEEKLSFNETCFHPQIIFCRRRRGEQLLRTVDSITTDTMFSSVSDELSSAAQQTRTVYSDCILFNHRYRFGLLNTKQTCYTNLSCRTERSPKHICTCTVFIPLYCKCHFRKRVNHIFLLKKLPFVDFCPLVMIMIHVAPHYVSLLLVSVTSSVRCSAGVAVWKLWPCFDANLILWSDYVNVSDCFHSSLCTNTNSTDMQKNRSRLPAELDSRPATSSAGRDVVNVLSPSPSCSVCNDGERVLGLPGLYVVYVPCYVRLLPWQRNAVVGALRNTKGGGGGGARRSFVEHEGRSEAELCGTRREGGEESTLREGLEYCRRVQRPDGSWEGSWGVCFTYGIWFGLEAYACMGHVYEDKDVCVEVQKACQFLLDRQMPDGGWGEDFESCEQRCYIQSSTAQIHNTCWALLGLMAVRHTDRQVIERGVQLLIDKQLPNGDWPQENIAGVFNKSCAISYTSYRNVFPVWTLGRFSTLYPSSPLAGKGLKMPRPKGGDEEQVIMGVGQASSGRERDQCAPRSPVDQSTTEERHEDGHDRVGRETRGRTSVVLSKDSICTVTTKVAVWHKHGAGSAHLVFINTDQSGVFPYIYQEVIAETLVEREKASKDKKDIIMSLTALKTTYRLRSLCRLQRIQGHMMSSHVEPEVLLEKVGRAGVITLNRPKVLNALNLTMIRQIYPQLRKWENDNDTDIVIIKGDGGKAFCAGGDIRAVTEAGKVGDSLAQDFFREEYILNDAIGSCRKPYIALIDGITMGGGVGLSVHGRFRVATEKTLFAMPETAIGLFPDVGGGYFLPRLRGRLGLFLALTGFRLKGRDVHRAGVATHFVESKKIPDMEKELVDLTSPSPEDISRVLDTYQTKSSLDSEKPFVLDKHMSDIDRLFSSGSVEGIMQNLKADDSEFAKKQSETLSKMSPTSLKITYKQLQAGASLSLRDVLVMEYRLCQACMRGCDFYEGVRAVLVDRDQNPRWSPSTLEEVSEQRVQQCFSSLGERDLTF</sequence>
<feature type="region of interest" description="Disordered" evidence="10">
    <location>
        <begin position="230"/>
        <end position="250"/>
    </location>
</feature>
<evidence type="ECO:0000256" key="3">
    <source>
        <dbReference type="ARBA" id="ARBA00005109"/>
    </source>
</evidence>
<comment type="catalytic activity">
    <reaction evidence="1 9">
        <text>3-hydroxy-2-methylpropanoyl-CoA + H2O = 3-hydroxy-2-methylpropanoate + CoA + H(+)</text>
        <dbReference type="Rhea" id="RHEA:20888"/>
        <dbReference type="ChEBI" id="CHEBI:11805"/>
        <dbReference type="ChEBI" id="CHEBI:15377"/>
        <dbReference type="ChEBI" id="CHEBI:15378"/>
        <dbReference type="ChEBI" id="CHEBI:57287"/>
        <dbReference type="ChEBI" id="CHEBI:57340"/>
        <dbReference type="EC" id="3.1.2.4"/>
    </reaction>
</comment>
<dbReference type="GO" id="GO:0005739">
    <property type="term" value="C:mitochondrion"/>
    <property type="evidence" value="ECO:0007669"/>
    <property type="project" value="UniProtKB-SubCell"/>
</dbReference>
<comment type="subcellular location">
    <subcellularLocation>
        <location evidence="2 9">Mitochondrion</location>
    </subcellularLocation>
</comment>
<dbReference type="SUPFAM" id="SSF48239">
    <property type="entry name" value="Terpenoid cyclases/Protein prenyltransferases"/>
    <property type="match status" value="1"/>
</dbReference>
<evidence type="ECO:0000256" key="5">
    <source>
        <dbReference type="ARBA" id="ARBA00022456"/>
    </source>
</evidence>
<dbReference type="GO" id="GO:0006574">
    <property type="term" value="P:L-valine catabolic process"/>
    <property type="evidence" value="ECO:0007669"/>
    <property type="project" value="UniProtKB-UniRule"/>
</dbReference>
<comment type="pathway">
    <text evidence="3 9">Amino-acid degradation; L-valine degradation.</text>
</comment>
<evidence type="ECO:0000256" key="8">
    <source>
        <dbReference type="ARBA" id="ARBA00024871"/>
    </source>
</evidence>
<feature type="domain" description="Squalene cyclase C-terminal" evidence="11">
    <location>
        <begin position="337"/>
        <end position="503"/>
    </location>
</feature>
<proteinExistence type="inferred from homology"/>
<evidence type="ECO:0000256" key="7">
    <source>
        <dbReference type="ARBA" id="ARBA00023128"/>
    </source>
</evidence>
<dbReference type="Gene3D" id="3.90.226.10">
    <property type="entry name" value="2-enoyl-CoA Hydratase, Chain A, domain 1"/>
    <property type="match status" value="1"/>
</dbReference>
<evidence type="ECO:0000313" key="14">
    <source>
        <dbReference type="Proteomes" id="UP000246464"/>
    </source>
</evidence>
<evidence type="ECO:0000256" key="4">
    <source>
        <dbReference type="ARBA" id="ARBA00005254"/>
    </source>
</evidence>
<evidence type="ECO:0000259" key="11">
    <source>
        <dbReference type="Pfam" id="PF13243"/>
    </source>
</evidence>
<evidence type="ECO:0000256" key="1">
    <source>
        <dbReference type="ARBA" id="ARBA00001709"/>
    </source>
</evidence>
<comment type="function">
    <text evidence="8">Hydrolyzes 3-hydroxyisobutyryl-CoA (HIBYL-CoA), a saline catabolite. Has high activity toward isobutyryl-CoA. Could be an isobutyryl-CoA dehydrogenase that functions in valine catabolism. Also hydrolyzes 3-hydroxypropanoyl-CoA.</text>
</comment>
<dbReference type="GO" id="GO:0016866">
    <property type="term" value="F:intramolecular transferase activity"/>
    <property type="evidence" value="ECO:0007669"/>
    <property type="project" value="InterPro"/>
</dbReference>
<comment type="similarity">
    <text evidence="4 9">Belongs to the enoyl-CoA hydratase/isomerase family.</text>
</comment>
<dbReference type="InterPro" id="IPR032696">
    <property type="entry name" value="SQ_cyclase_C"/>
</dbReference>
<feature type="non-terminal residue" evidence="13">
    <location>
        <position position="1"/>
    </location>
</feature>
<dbReference type="Proteomes" id="UP000246464">
    <property type="component" value="Chromosome 14"/>
</dbReference>
<dbReference type="PANTHER" id="PTHR43176">
    <property type="entry name" value="3-HYDROXYISOBUTYRYL-COA HYDROLASE-RELATED"/>
    <property type="match status" value="1"/>
</dbReference>
<keyword evidence="14" id="KW-1185">Reference proteome</keyword>
<dbReference type="PANTHER" id="PTHR43176:SF3">
    <property type="entry name" value="3-HYDROXYISOBUTYRYL-COA HYDROLASE, MITOCHONDRIAL"/>
    <property type="match status" value="1"/>
</dbReference>
<dbReference type="STRING" id="52904.ENSSMAP00000026536"/>
<dbReference type="EMBL" id="CP026256">
    <property type="protein sequence ID" value="AWP12624.1"/>
    <property type="molecule type" value="Genomic_DNA"/>
</dbReference>
<dbReference type="EC" id="3.1.2.4" evidence="9"/>
<dbReference type="GO" id="GO:0003860">
    <property type="term" value="F:3-hydroxyisobutyryl-CoA hydrolase activity"/>
    <property type="evidence" value="ECO:0007669"/>
    <property type="project" value="UniProtKB-UniRule"/>
</dbReference>
<dbReference type="AlphaFoldDB" id="A0A2U9C7Q6"/>
<reference evidence="13 14" key="1">
    <citation type="submission" date="2017-12" db="EMBL/GenBank/DDBJ databases">
        <title>Integrating genomic resources of turbot (Scophthalmus maximus) in depth evaluation of genetic and physical mapping variation across individuals.</title>
        <authorList>
            <person name="Martinez P."/>
        </authorList>
    </citation>
    <scope>NUCLEOTIDE SEQUENCE [LARGE SCALE GENOMIC DNA]</scope>
</reference>
<gene>
    <name evidence="13" type="ORF">SMAX5B_007126</name>
</gene>
<dbReference type="InterPro" id="IPR032259">
    <property type="entry name" value="HIBYL-CoA-H"/>
</dbReference>
<keyword evidence="6 9" id="KW-0378">Hydrolase</keyword>
<evidence type="ECO:0000256" key="6">
    <source>
        <dbReference type="ARBA" id="ARBA00022801"/>
    </source>
</evidence>
<dbReference type="PROSITE" id="PS01074">
    <property type="entry name" value="TERPENE_SYNTHASES"/>
    <property type="match status" value="1"/>
</dbReference>
<dbReference type="NCBIfam" id="NF004127">
    <property type="entry name" value="PRK05617.1"/>
    <property type="match status" value="1"/>
</dbReference>
<dbReference type="InterPro" id="IPR002365">
    <property type="entry name" value="Terpene_synthase_CS"/>
</dbReference>
<organism evidence="13 14">
    <name type="scientific">Scophthalmus maximus</name>
    <name type="common">Turbot</name>
    <name type="synonym">Psetta maxima</name>
    <dbReference type="NCBI Taxonomy" id="52904"/>
    <lineage>
        <taxon>Eukaryota</taxon>
        <taxon>Metazoa</taxon>
        <taxon>Chordata</taxon>
        <taxon>Craniata</taxon>
        <taxon>Vertebrata</taxon>
        <taxon>Euteleostomi</taxon>
        <taxon>Actinopterygii</taxon>
        <taxon>Neopterygii</taxon>
        <taxon>Teleostei</taxon>
        <taxon>Neoteleostei</taxon>
        <taxon>Acanthomorphata</taxon>
        <taxon>Carangaria</taxon>
        <taxon>Pleuronectiformes</taxon>
        <taxon>Pleuronectoidei</taxon>
        <taxon>Scophthalmidae</taxon>
        <taxon>Scophthalmus</taxon>
    </lineage>
</organism>
<evidence type="ECO:0000259" key="12">
    <source>
        <dbReference type="Pfam" id="PF16113"/>
    </source>
</evidence>
<keyword evidence="5" id="KW-0101">Branched-chain amino acid catabolism</keyword>
<name>A0A2U9C7Q6_SCOMX</name>